<proteinExistence type="predicted"/>
<reference evidence="1 2" key="1">
    <citation type="submission" date="2019-08" db="EMBL/GenBank/DDBJ databases">
        <title>In-depth cultivation of the pig gut microbiome towards novel bacterial diversity and tailored functional studies.</title>
        <authorList>
            <person name="Wylensek D."/>
            <person name="Hitch T.C.A."/>
            <person name="Clavel T."/>
        </authorList>
    </citation>
    <scope>NUCLEOTIDE SEQUENCE [LARGE SCALE GENOMIC DNA]</scope>
    <source>
        <strain evidence="1 2">CA-Schmier-601-WT-3</strain>
    </source>
</reference>
<dbReference type="Proteomes" id="UP000442619">
    <property type="component" value="Unassembled WGS sequence"/>
</dbReference>
<name>A0A844FR58_9FIRM</name>
<dbReference type="AlphaFoldDB" id="A0A844FR58"/>
<evidence type="ECO:0000313" key="2">
    <source>
        <dbReference type="Proteomes" id="UP000442619"/>
    </source>
</evidence>
<accession>A0A844FR58</accession>
<sequence>MQSLIYVSVDEKEVCIGKNPDLDDLDPVKMTILCVDRLLRRMDDSAYVDMLMNAFSLGRWLKCHCHYQQHYLFQEGELGVTNGEIEVRYNGKNIALKGHLDTKQEKSFLVIAAASLVATALSEGQTYVAQSYLMHLYAKKKGMMNNEEQGVYTH</sequence>
<dbReference type="EMBL" id="VUNM01000002">
    <property type="protein sequence ID" value="MST88428.1"/>
    <property type="molecule type" value="Genomic_DNA"/>
</dbReference>
<comment type="caution">
    <text evidence="1">The sequence shown here is derived from an EMBL/GenBank/DDBJ whole genome shotgun (WGS) entry which is preliminary data.</text>
</comment>
<organism evidence="1 2">
    <name type="scientific">Sharpea porci</name>
    <dbReference type="NCBI Taxonomy" id="2652286"/>
    <lineage>
        <taxon>Bacteria</taxon>
        <taxon>Bacillati</taxon>
        <taxon>Bacillota</taxon>
        <taxon>Erysipelotrichia</taxon>
        <taxon>Erysipelotrichales</taxon>
        <taxon>Coprobacillaceae</taxon>
        <taxon>Sharpea</taxon>
    </lineage>
</organism>
<keyword evidence="2" id="KW-1185">Reference proteome</keyword>
<dbReference type="RefSeq" id="WP_154514359.1">
    <property type="nucleotide sequence ID" value="NZ_VUNM01000002.1"/>
</dbReference>
<protein>
    <submittedName>
        <fullName evidence="1">Uncharacterized protein</fullName>
    </submittedName>
</protein>
<gene>
    <name evidence="1" type="ORF">FYJ79_02330</name>
</gene>
<evidence type="ECO:0000313" key="1">
    <source>
        <dbReference type="EMBL" id="MST88428.1"/>
    </source>
</evidence>